<dbReference type="EMBL" id="OV651815">
    <property type="protein sequence ID" value="CAH1107948.1"/>
    <property type="molecule type" value="Genomic_DNA"/>
</dbReference>
<dbReference type="PANTHER" id="PTHR46114">
    <property type="entry name" value="APPLE DOMAIN-CONTAINING PROTEIN"/>
    <property type="match status" value="1"/>
</dbReference>
<organism evidence="1 2">
    <name type="scientific">Psylliodes chrysocephalus</name>
    <dbReference type="NCBI Taxonomy" id="3402493"/>
    <lineage>
        <taxon>Eukaryota</taxon>
        <taxon>Metazoa</taxon>
        <taxon>Ecdysozoa</taxon>
        <taxon>Arthropoda</taxon>
        <taxon>Hexapoda</taxon>
        <taxon>Insecta</taxon>
        <taxon>Pterygota</taxon>
        <taxon>Neoptera</taxon>
        <taxon>Endopterygota</taxon>
        <taxon>Coleoptera</taxon>
        <taxon>Polyphaga</taxon>
        <taxon>Cucujiformia</taxon>
        <taxon>Chrysomeloidea</taxon>
        <taxon>Chrysomelidae</taxon>
        <taxon>Galerucinae</taxon>
        <taxon>Alticini</taxon>
        <taxon>Psylliodes</taxon>
    </lineage>
</organism>
<dbReference type="Proteomes" id="UP001153636">
    <property type="component" value="Chromosome 3"/>
</dbReference>
<evidence type="ECO:0000313" key="2">
    <source>
        <dbReference type="Proteomes" id="UP001153636"/>
    </source>
</evidence>
<dbReference type="PANTHER" id="PTHR46114:SF2">
    <property type="entry name" value="CULLIN N-TERMINAL DOMAIN-CONTAINING PROTEIN"/>
    <property type="match status" value="1"/>
</dbReference>
<accession>A0A9P0CWT9</accession>
<sequence length="202" mass="23506">MKALNKPYVPNIVCKLCSEHLRQWANGKRNHLKYSVPMIWTEPKNHIDDYYICVVELHGTNKRKMTYPDLPSAKRPRLCLNDVPSPMSQDLSNLSDLSDTEMVEVFSDKRDSDFEVSTSPSHFSQYALSDLIRDLDLSKERSELLVSKLKERNLLSQGTKITFYRDREKEFLPFFSSENDIVYFNNISGLLMKLGLSRYKAE</sequence>
<evidence type="ECO:0000313" key="1">
    <source>
        <dbReference type="EMBL" id="CAH1107948.1"/>
    </source>
</evidence>
<name>A0A9P0CWT9_9CUCU</name>
<keyword evidence="2" id="KW-1185">Reference proteome</keyword>
<protein>
    <submittedName>
        <fullName evidence="1">Uncharacterized protein</fullName>
    </submittedName>
</protein>
<reference evidence="1" key="1">
    <citation type="submission" date="2022-01" db="EMBL/GenBank/DDBJ databases">
        <authorList>
            <person name="King R."/>
        </authorList>
    </citation>
    <scope>NUCLEOTIDE SEQUENCE</scope>
</reference>
<gene>
    <name evidence="1" type="ORF">PSYICH_LOCUS8840</name>
</gene>
<dbReference type="AlphaFoldDB" id="A0A9P0CWT9"/>
<proteinExistence type="predicted"/>
<dbReference type="OrthoDB" id="8063408at2759"/>